<proteinExistence type="inferred from homology"/>
<keyword evidence="5 14" id="KW-0862">Zinc</keyword>
<dbReference type="NCBIfam" id="TIGR02818">
    <property type="entry name" value="adh_III_F_hyde"/>
    <property type="match status" value="1"/>
</dbReference>
<evidence type="ECO:0000256" key="7">
    <source>
        <dbReference type="ARBA" id="ARBA00023027"/>
    </source>
</evidence>
<keyword evidence="4 14" id="KW-0479">Metal-binding</keyword>
<reference evidence="16 17" key="1">
    <citation type="submission" date="2016-03" db="EMBL/GenBank/DDBJ databases">
        <title>Photobacterium proteolyticum sp. nov. a protease producing bacterium isolated from ocean sediments of Laizhou Bay.</title>
        <authorList>
            <person name="Li Y."/>
        </authorList>
    </citation>
    <scope>NUCLEOTIDE SEQUENCE [LARGE SCALE GENOMIC DNA]</scope>
    <source>
        <strain evidence="16 17">R-40508</strain>
    </source>
</reference>
<dbReference type="EMBL" id="LVHF01000025">
    <property type="protein sequence ID" value="OAN14306.1"/>
    <property type="molecule type" value="Genomic_DNA"/>
</dbReference>
<dbReference type="SUPFAM" id="SSF50129">
    <property type="entry name" value="GroES-like"/>
    <property type="match status" value="2"/>
</dbReference>
<dbReference type="RefSeq" id="WP_068331255.1">
    <property type="nucleotide sequence ID" value="NZ_LVHF01000025.1"/>
</dbReference>
<evidence type="ECO:0000256" key="14">
    <source>
        <dbReference type="RuleBase" id="RU362016"/>
    </source>
</evidence>
<dbReference type="GO" id="GO:0080007">
    <property type="term" value="F:S-nitrosoglutathione reductase (NADH) activity"/>
    <property type="evidence" value="ECO:0007669"/>
    <property type="project" value="RHEA"/>
</dbReference>
<dbReference type="GO" id="GO:0106322">
    <property type="term" value="F:S-(hydroxymethyl)glutathione dehydrogenase (NAD+) activity"/>
    <property type="evidence" value="ECO:0007669"/>
    <property type="project" value="RHEA"/>
</dbReference>
<dbReference type="CDD" id="cd08300">
    <property type="entry name" value="alcohol_DH_class_III"/>
    <property type="match status" value="1"/>
</dbReference>
<dbReference type="GO" id="GO:0046294">
    <property type="term" value="P:formaldehyde catabolic process"/>
    <property type="evidence" value="ECO:0007669"/>
    <property type="project" value="InterPro"/>
</dbReference>
<evidence type="ECO:0000256" key="6">
    <source>
        <dbReference type="ARBA" id="ARBA00023002"/>
    </source>
</evidence>
<dbReference type="SUPFAM" id="SSF51735">
    <property type="entry name" value="NAD(P)-binding Rossmann-fold domains"/>
    <property type="match status" value="1"/>
</dbReference>
<dbReference type="GO" id="GO:0005829">
    <property type="term" value="C:cytosol"/>
    <property type="evidence" value="ECO:0007669"/>
    <property type="project" value="TreeGrafter"/>
</dbReference>
<evidence type="ECO:0000256" key="8">
    <source>
        <dbReference type="ARBA" id="ARBA00045226"/>
    </source>
</evidence>
<comment type="cofactor">
    <cofactor evidence="1 14">
        <name>Zn(2+)</name>
        <dbReference type="ChEBI" id="CHEBI:29105"/>
    </cofactor>
</comment>
<dbReference type="Gene3D" id="3.90.180.10">
    <property type="entry name" value="Medium-chain alcohol dehydrogenases, catalytic domain"/>
    <property type="match status" value="1"/>
</dbReference>
<comment type="catalytic activity">
    <reaction evidence="11">
        <text>S-nitrosoglutathione + NADH + H(+) = S-(hydroxysulfenamide)glutathione + NAD(+)</text>
        <dbReference type="Rhea" id="RHEA:78371"/>
        <dbReference type="ChEBI" id="CHEBI:15378"/>
        <dbReference type="ChEBI" id="CHEBI:57540"/>
        <dbReference type="ChEBI" id="CHEBI:57945"/>
        <dbReference type="ChEBI" id="CHEBI:145544"/>
        <dbReference type="ChEBI" id="CHEBI:229723"/>
    </reaction>
    <physiologicalReaction direction="left-to-right" evidence="11">
        <dbReference type="Rhea" id="RHEA:78372"/>
    </physiologicalReaction>
</comment>
<evidence type="ECO:0000313" key="16">
    <source>
        <dbReference type="EMBL" id="OAN14306.1"/>
    </source>
</evidence>
<dbReference type="EC" id="1.1.1.284" evidence="14"/>
<dbReference type="PROSITE" id="PS00059">
    <property type="entry name" value="ADH_ZINC"/>
    <property type="match status" value="1"/>
</dbReference>
<comment type="catalytic activity">
    <reaction evidence="13">
        <text>a primary alcohol + NAD(+) = an aldehyde + NADH + H(+)</text>
        <dbReference type="Rhea" id="RHEA:10736"/>
        <dbReference type="ChEBI" id="CHEBI:15378"/>
        <dbReference type="ChEBI" id="CHEBI:15734"/>
        <dbReference type="ChEBI" id="CHEBI:17478"/>
        <dbReference type="ChEBI" id="CHEBI:57540"/>
        <dbReference type="ChEBI" id="CHEBI:57945"/>
        <dbReference type="EC" id="1.1.1.1"/>
    </reaction>
</comment>
<dbReference type="Gene3D" id="3.40.50.720">
    <property type="entry name" value="NAD(P)-binding Rossmann-like Domain"/>
    <property type="match status" value="1"/>
</dbReference>
<dbReference type="Pfam" id="PF00107">
    <property type="entry name" value="ADH_zinc_N"/>
    <property type="match status" value="1"/>
</dbReference>
<evidence type="ECO:0000256" key="9">
    <source>
        <dbReference type="ARBA" id="ARBA00047793"/>
    </source>
</evidence>
<keyword evidence="17" id="KW-1185">Reference proteome</keyword>
<dbReference type="InterPro" id="IPR002328">
    <property type="entry name" value="ADH_Zn_CS"/>
</dbReference>
<evidence type="ECO:0000256" key="13">
    <source>
        <dbReference type="ARBA" id="ARBA00049243"/>
    </source>
</evidence>
<comment type="catalytic activity">
    <reaction evidence="10 14">
        <text>S-(hydroxymethyl)glutathione + NAD(+) = S-formylglutathione + NADH + H(+)</text>
        <dbReference type="Rhea" id="RHEA:19985"/>
        <dbReference type="ChEBI" id="CHEBI:15378"/>
        <dbReference type="ChEBI" id="CHEBI:57540"/>
        <dbReference type="ChEBI" id="CHEBI:57688"/>
        <dbReference type="ChEBI" id="CHEBI:57945"/>
        <dbReference type="ChEBI" id="CHEBI:58758"/>
        <dbReference type="EC" id="1.1.1.284"/>
    </reaction>
</comment>
<dbReference type="InterPro" id="IPR020843">
    <property type="entry name" value="ER"/>
</dbReference>
<dbReference type="GO" id="GO:0004022">
    <property type="term" value="F:alcohol dehydrogenase (NAD+) activity"/>
    <property type="evidence" value="ECO:0007669"/>
    <property type="project" value="UniProtKB-EC"/>
</dbReference>
<accession>A0A178KB72</accession>
<dbReference type="InterPro" id="IPR014183">
    <property type="entry name" value="ADH_3"/>
</dbReference>
<dbReference type="PANTHER" id="PTHR43880:SF12">
    <property type="entry name" value="ALCOHOL DEHYDROGENASE CLASS-3"/>
    <property type="match status" value="1"/>
</dbReference>
<keyword evidence="7 14" id="KW-0520">NAD</keyword>
<comment type="similarity">
    <text evidence="2 14">Belongs to the zinc-containing alcohol dehydrogenase family. Class-III subfamily.</text>
</comment>
<evidence type="ECO:0000256" key="2">
    <source>
        <dbReference type="ARBA" id="ARBA00010902"/>
    </source>
</evidence>
<organism evidence="16 17">
    <name type="scientific">Photobacterium jeanii</name>
    <dbReference type="NCBI Taxonomy" id="858640"/>
    <lineage>
        <taxon>Bacteria</taxon>
        <taxon>Pseudomonadati</taxon>
        <taxon>Pseudomonadota</taxon>
        <taxon>Gammaproteobacteria</taxon>
        <taxon>Vibrionales</taxon>
        <taxon>Vibrionaceae</taxon>
        <taxon>Photobacterium</taxon>
    </lineage>
</organism>
<keyword evidence="6 14" id="KW-0560">Oxidoreductase</keyword>
<evidence type="ECO:0000256" key="5">
    <source>
        <dbReference type="ARBA" id="ARBA00022833"/>
    </source>
</evidence>
<dbReference type="OrthoDB" id="9770544at2"/>
<comment type="caution">
    <text evidence="16">The sequence shown here is derived from an EMBL/GenBank/DDBJ whole genome shotgun (WGS) entry which is preliminary data.</text>
</comment>
<dbReference type="Proteomes" id="UP000078503">
    <property type="component" value="Unassembled WGS sequence"/>
</dbReference>
<evidence type="ECO:0000259" key="15">
    <source>
        <dbReference type="SMART" id="SM00829"/>
    </source>
</evidence>
<comment type="catalytic activity">
    <reaction evidence="12">
        <text>a secondary alcohol + NAD(+) = a ketone + NADH + H(+)</text>
        <dbReference type="Rhea" id="RHEA:10740"/>
        <dbReference type="ChEBI" id="CHEBI:15378"/>
        <dbReference type="ChEBI" id="CHEBI:17087"/>
        <dbReference type="ChEBI" id="CHEBI:35681"/>
        <dbReference type="ChEBI" id="CHEBI:57540"/>
        <dbReference type="ChEBI" id="CHEBI:57945"/>
        <dbReference type="EC" id="1.1.1.1"/>
    </reaction>
</comment>
<gene>
    <name evidence="16" type="ORF">A3K86_12060</name>
</gene>
<dbReference type="FunFam" id="3.90.180.10:FF:000001">
    <property type="entry name" value="S-(hydroxymethyl)glutathione dehydrogenase"/>
    <property type="match status" value="1"/>
</dbReference>
<evidence type="ECO:0000256" key="3">
    <source>
        <dbReference type="ARBA" id="ARBA00021865"/>
    </source>
</evidence>
<dbReference type="Pfam" id="PF08240">
    <property type="entry name" value="ADH_N"/>
    <property type="match status" value="1"/>
</dbReference>
<dbReference type="InterPro" id="IPR013149">
    <property type="entry name" value="ADH-like_C"/>
</dbReference>
<evidence type="ECO:0000256" key="10">
    <source>
        <dbReference type="ARBA" id="ARBA00048110"/>
    </source>
</evidence>
<feature type="domain" description="Enoyl reductase (ER)" evidence="15">
    <location>
        <begin position="15"/>
        <end position="372"/>
    </location>
</feature>
<dbReference type="STRING" id="858640.A3K86_12060"/>
<evidence type="ECO:0000313" key="17">
    <source>
        <dbReference type="Proteomes" id="UP000078503"/>
    </source>
</evidence>
<dbReference type="InterPro" id="IPR013154">
    <property type="entry name" value="ADH-like_N"/>
</dbReference>
<evidence type="ECO:0000256" key="11">
    <source>
        <dbReference type="ARBA" id="ARBA00048942"/>
    </source>
</evidence>
<comment type="catalytic activity">
    <reaction evidence="9">
        <text>S-(hydroxymethyl)glutathione + NADP(+) = S-formylglutathione + NADPH + H(+)</text>
        <dbReference type="Rhea" id="RHEA:19981"/>
        <dbReference type="ChEBI" id="CHEBI:15378"/>
        <dbReference type="ChEBI" id="CHEBI:57688"/>
        <dbReference type="ChEBI" id="CHEBI:57783"/>
        <dbReference type="ChEBI" id="CHEBI:58349"/>
        <dbReference type="ChEBI" id="CHEBI:58758"/>
        <dbReference type="EC" id="1.1.1.284"/>
    </reaction>
</comment>
<dbReference type="InterPro" id="IPR036291">
    <property type="entry name" value="NAD(P)-bd_dom_sf"/>
</dbReference>
<evidence type="ECO:0000256" key="1">
    <source>
        <dbReference type="ARBA" id="ARBA00001947"/>
    </source>
</evidence>
<sequence>MTDQFIKSKAAIAWGPNQPLSVEEIDVMLPRAGEVLVRIIATGVCHTDAFTLSGDDPEGIFPAVLGHEGGGIVEKVGEGVTSVQVGDHVIPLYTPECGECKFCKSGKTNLCQKIRETQGKGLMPDGTTRFYKDGEPIFHYMGCSTFSEYTVLPEISLAKVSKDAPLEEVCLLGCGVTTGMGAVLKTADVQKGDTVAIFGLGGIGLSAIIGATMAGASRIIGVDINESKYELAKKLGATDCINPNDYDKPIQDVIVEMTDGGVDFSFECIGNVNVMRSALECCHKGWGESVIIGVAGAGQEISTRPFQLVTGRVWRGSAFGGVKGRSELPEIVERYMAGEFALNDFITHTMGLEDINHAFDLMHEGKSIRSVIHYDK</sequence>
<protein>
    <recommendedName>
        <fullName evidence="3 14">S-(hydroxymethyl)glutathione dehydrogenase</fullName>
        <ecNumber evidence="14">1.1.1.284</ecNumber>
    </recommendedName>
</protein>
<comment type="function">
    <text evidence="8">Has high formaldehyde dehydrogenase activity in the presence of glutathione and catalyzes the oxidation of normal alcohols in a reaction that is not GSH-dependent. In addition, hemithiolacetals other than those formed from GSH, including omega-thiol fatty acids, also are substrates. Also acts as a S-nitroso-glutathione reductase by catalyzing the NADH-dependent reduction of S-nitrosoglutathione.</text>
</comment>
<name>A0A178KB72_9GAMM</name>
<dbReference type="SMART" id="SM00829">
    <property type="entry name" value="PKS_ER"/>
    <property type="match status" value="1"/>
</dbReference>
<dbReference type="FunFam" id="3.40.50.720:FF:000003">
    <property type="entry name" value="S-(hydroxymethyl)glutathione dehydrogenase"/>
    <property type="match status" value="1"/>
</dbReference>
<evidence type="ECO:0000256" key="12">
    <source>
        <dbReference type="ARBA" id="ARBA00049164"/>
    </source>
</evidence>
<dbReference type="InterPro" id="IPR011032">
    <property type="entry name" value="GroES-like_sf"/>
</dbReference>
<evidence type="ECO:0000256" key="4">
    <source>
        <dbReference type="ARBA" id="ARBA00022723"/>
    </source>
</evidence>
<dbReference type="AlphaFoldDB" id="A0A178KB72"/>
<dbReference type="GO" id="GO:0106321">
    <property type="term" value="F:S-(hydroxymethyl)glutathione dehydrogenase (NADP+) activity"/>
    <property type="evidence" value="ECO:0007669"/>
    <property type="project" value="RHEA"/>
</dbReference>
<dbReference type="GO" id="GO:0008270">
    <property type="term" value="F:zinc ion binding"/>
    <property type="evidence" value="ECO:0007669"/>
    <property type="project" value="InterPro"/>
</dbReference>
<dbReference type="PANTHER" id="PTHR43880">
    <property type="entry name" value="ALCOHOL DEHYDROGENASE"/>
    <property type="match status" value="1"/>
</dbReference>